<dbReference type="InterPro" id="IPR026444">
    <property type="entry name" value="Secre_tail"/>
</dbReference>
<name>A0A1G6TBM3_9BACT</name>
<dbReference type="OrthoDB" id="7794186at2"/>
<keyword evidence="2" id="KW-1185">Reference proteome</keyword>
<evidence type="ECO:0000313" key="2">
    <source>
        <dbReference type="Proteomes" id="UP000199452"/>
    </source>
</evidence>
<accession>A0A1G6TBM3</accession>
<protein>
    <submittedName>
        <fullName evidence="1">Por secretion system C-terminal sorting domain-containing protein</fullName>
    </submittedName>
</protein>
<evidence type="ECO:0000313" key="1">
    <source>
        <dbReference type="EMBL" id="SDD26532.1"/>
    </source>
</evidence>
<dbReference type="STRING" id="1640674.SAMN05216323_11181"/>
<dbReference type="Pfam" id="PF13573">
    <property type="entry name" value="SprB"/>
    <property type="match status" value="4"/>
</dbReference>
<dbReference type="Proteomes" id="UP000199452">
    <property type="component" value="Unassembled WGS sequence"/>
</dbReference>
<dbReference type="InterPro" id="IPR025667">
    <property type="entry name" value="SprB_repeat"/>
</dbReference>
<organism evidence="1 2">
    <name type="scientific">Williamwhitmania taraxaci</name>
    <dbReference type="NCBI Taxonomy" id="1640674"/>
    <lineage>
        <taxon>Bacteria</taxon>
        <taxon>Pseudomonadati</taxon>
        <taxon>Bacteroidota</taxon>
        <taxon>Bacteroidia</taxon>
        <taxon>Bacteroidales</taxon>
        <taxon>Williamwhitmaniaceae</taxon>
        <taxon>Williamwhitmania</taxon>
    </lineage>
</organism>
<dbReference type="RefSeq" id="WP_125869936.1">
    <property type="nucleotide sequence ID" value="NZ_FMYP01000118.1"/>
</dbReference>
<sequence>KGGNGGYKYGWQKDAKLYKEMDAEFSTDTITDLGNKLPFGIYSLTVADNQNCSVSQSVPLAEYHNPSVTGTDVIPVACYGERNGEVKVLSLAGTTPMRKCYIKGFDFAYSDSITDLSNSFANLKLGKYQIFASDTLGCLSNNPYDIAVNQPAAPISLVIDNVFNVIGKGTPSGSIQSTAFGGNAGLKEIKLFNSQATCIDSSFRPSEIPFALGSLRAGKYAIHVEDVKGCSFQTDSLWVKEPNAALRFTVTNKQDARCKSQVGSFTVQASGGWGGYRYKRDLYGAFYKRNTFNNLYAGSYKITVQDSLGATFSDSVLVTEPKDNLLSWVSESLLPTCSNNGELKIGIMGGTTPYTLFSEAIKDSLVVPLAQTVSLNGLAAGSHAMRITDGNGCLFDLEATLSDTSMMRVSLAIVYTDNTSGGAIQASVRGGVQPFTYQWKKRFGASLPDNSALLSNQPSGHYSIRVTGNEGCSKDTSIYLPGVSDARFAIAKLGNETSLLAQNGFCKLTSKFKAWKSFDLISPANERLEFNPSDSTTLFYCKGDTVSLQNLAGGSYFISGITAGDTTVYANFTIEPYRPFLFRSINVVNVDTIGGATGEVVVVVTGGGGGNIFEWSRVSGSGSGVPASQNYPESSTLRSLTAGKYRVLVTDRYGNTIVDTATVEAPSASLSISIAEQNNESCKTYKDANVTLKAEGGWGDYQFRHDNTAHYVNGNFFDTLNVRKHYFYLTDKMGVVDSVAIEIAEPDYLTSAIALVDSVNCKGAADGRVEFTVNGGTAPYRFAYIDAPAGWKPGTVATGIAAGEYHYLFTDANSCVGQDTVLAVMHEPDSLLFKSIDITHTTCNTDNGKVKVSLQGGTRPYTYAWRNFSNDLVGTDSTATALMRNGLYTLDVYDYHNCYQHTEKRIKPSTNPAVTDVDTTAVLCFGGNTGTAFITGVKPGDPFAPYSFVWSNADTGRVANGYSQGVHSVTISDTNKCSSVKYFEVTQPDSLRIVIADSKDAHCFGYNDAFLKAEGHGGVGNYAYQWSTGETTALISNLYKGAYSLTLSDANKCVTNESFTINEPEKLEVDLGDDIKLCPGNKYTLDGQEFTTYKWFTTQATISNERFVAVGDPNDYYLEVTNSIGCFAWDTINLSIGNDALKADFLLSSQATLGDTLRIFELSNMALDSLKWNYNDRVFAMVNSMTDPDYLLFLKTLQSGIHNIDLTAFSGGCISVSTKQVEIIADNDTLPGDGNLGYKEPLIKSFTVSPNPTDGNFYATVQLREPADINLVMFAIVSSAKIDERTEHSMQDYSVGYNLSGLNSGFYLLILKAGNERKQVKIIIQR</sequence>
<gene>
    <name evidence="1" type="ORF">SAMN05216323_11181</name>
</gene>
<dbReference type="EMBL" id="FMYP01000118">
    <property type="protein sequence ID" value="SDD26532.1"/>
    <property type="molecule type" value="Genomic_DNA"/>
</dbReference>
<feature type="non-terminal residue" evidence="1">
    <location>
        <position position="1"/>
    </location>
</feature>
<dbReference type="Gene3D" id="2.60.40.740">
    <property type="match status" value="1"/>
</dbReference>
<proteinExistence type="predicted"/>
<dbReference type="NCBIfam" id="TIGR04183">
    <property type="entry name" value="Por_Secre_tail"/>
    <property type="match status" value="1"/>
</dbReference>
<reference evidence="1 2" key="1">
    <citation type="submission" date="2016-09" db="EMBL/GenBank/DDBJ databases">
        <authorList>
            <person name="Capua I."/>
            <person name="De Benedictis P."/>
            <person name="Joannis T."/>
            <person name="Lombin L.H."/>
            <person name="Cattoli G."/>
        </authorList>
    </citation>
    <scope>NUCLEOTIDE SEQUENCE [LARGE SCALE GENOMIC DNA]</scope>
    <source>
        <strain evidence="1 2">A7P-90m</strain>
    </source>
</reference>